<sequence length="185" mass="21252">MKRCSSIEKQDIFQKDGLYYVHSENENQQYCVDMKSGSCTCPSGKYGTFCKHQCAIYKNFDEMSGSFPALTAKDRHSIAYLALGEKTPPLSFYEPFFLQQNYTSLSDAEHRTEEVQSTSIFNDSHSFSENIMEKEFELQSKNHECSAENNEDIIQKVTEQIKKSNEQFSSSSSGLNIMLRRLKII</sequence>
<keyword evidence="4" id="KW-1185">Reference proteome</keyword>
<dbReference type="AlphaFoldDB" id="A0A087U233"/>
<dbReference type="Proteomes" id="UP000054359">
    <property type="component" value="Unassembled WGS sequence"/>
</dbReference>
<keyword evidence="1" id="KW-0862">Zinc</keyword>
<dbReference type="GO" id="GO:0008270">
    <property type="term" value="F:zinc ion binding"/>
    <property type="evidence" value="ECO:0007669"/>
    <property type="project" value="UniProtKB-KW"/>
</dbReference>
<dbReference type="PANTHER" id="PTHR35385">
    <property type="entry name" value="PROTEIN B, PUTATIVE-RELATED-RELATED"/>
    <property type="match status" value="1"/>
</dbReference>
<organism evidence="3 4">
    <name type="scientific">Stegodyphus mimosarum</name>
    <name type="common">African social velvet spider</name>
    <dbReference type="NCBI Taxonomy" id="407821"/>
    <lineage>
        <taxon>Eukaryota</taxon>
        <taxon>Metazoa</taxon>
        <taxon>Ecdysozoa</taxon>
        <taxon>Arthropoda</taxon>
        <taxon>Chelicerata</taxon>
        <taxon>Arachnida</taxon>
        <taxon>Araneae</taxon>
        <taxon>Araneomorphae</taxon>
        <taxon>Entelegynae</taxon>
        <taxon>Eresoidea</taxon>
        <taxon>Eresidae</taxon>
        <taxon>Stegodyphus</taxon>
    </lineage>
</organism>
<dbReference type="InterPro" id="IPR007527">
    <property type="entry name" value="Znf_SWIM"/>
</dbReference>
<feature type="domain" description="SWIM-type" evidence="2">
    <location>
        <begin position="19"/>
        <end position="61"/>
    </location>
</feature>
<dbReference type="PANTHER" id="PTHR35385:SF2">
    <property type="entry name" value="PROTEIN B, PUTATIVE-RELATED"/>
    <property type="match status" value="1"/>
</dbReference>
<reference evidence="3 4" key="1">
    <citation type="submission" date="2013-11" db="EMBL/GenBank/DDBJ databases">
        <title>Genome sequencing of Stegodyphus mimosarum.</title>
        <authorList>
            <person name="Bechsgaard J."/>
        </authorList>
    </citation>
    <scope>NUCLEOTIDE SEQUENCE [LARGE SCALE GENOMIC DNA]</scope>
</reference>
<dbReference type="OrthoDB" id="6434347at2759"/>
<accession>A0A087U233</accession>
<evidence type="ECO:0000313" key="3">
    <source>
        <dbReference type="EMBL" id="KFM71422.1"/>
    </source>
</evidence>
<dbReference type="PROSITE" id="PS50966">
    <property type="entry name" value="ZF_SWIM"/>
    <property type="match status" value="1"/>
</dbReference>
<keyword evidence="1" id="KW-0479">Metal-binding</keyword>
<evidence type="ECO:0000259" key="2">
    <source>
        <dbReference type="PROSITE" id="PS50966"/>
    </source>
</evidence>
<protein>
    <recommendedName>
        <fullName evidence="2">SWIM-type domain-containing protein</fullName>
    </recommendedName>
</protein>
<keyword evidence="1" id="KW-0863">Zinc-finger</keyword>
<proteinExistence type="predicted"/>
<name>A0A087U233_STEMI</name>
<gene>
    <name evidence="3" type="ORF">X975_03566</name>
</gene>
<feature type="non-terminal residue" evidence="3">
    <location>
        <position position="185"/>
    </location>
</feature>
<evidence type="ECO:0000256" key="1">
    <source>
        <dbReference type="PROSITE-ProRule" id="PRU00325"/>
    </source>
</evidence>
<dbReference type="EMBL" id="KK117786">
    <property type="protein sequence ID" value="KFM71422.1"/>
    <property type="molecule type" value="Genomic_DNA"/>
</dbReference>
<evidence type="ECO:0000313" key="4">
    <source>
        <dbReference type="Proteomes" id="UP000054359"/>
    </source>
</evidence>